<reference evidence="11 12" key="1">
    <citation type="submission" date="2020-08" db="EMBL/GenBank/DDBJ databases">
        <title>Functional genomics of gut bacteria from endangered species of beetles.</title>
        <authorList>
            <person name="Carlos-Shanley C."/>
        </authorList>
    </citation>
    <scope>NUCLEOTIDE SEQUENCE [LARGE SCALE GENOMIC DNA]</scope>
    <source>
        <strain evidence="11 12">S00124</strain>
    </source>
</reference>
<dbReference type="Gene3D" id="3.40.50.200">
    <property type="entry name" value="Peptidase S8/S53 domain"/>
    <property type="match status" value="1"/>
</dbReference>
<dbReference type="InterPro" id="IPR000209">
    <property type="entry name" value="Peptidase_S8/S53_dom"/>
</dbReference>
<dbReference type="Pfam" id="PF00082">
    <property type="entry name" value="Peptidase_S8"/>
    <property type="match status" value="1"/>
</dbReference>
<sequence>MAVAYPFPRPRHKRAPQWHSIQRAIFVALAPAWAASATAQVYTNYDGSPNTDLAAAAQTWADHGEFKGDWGLGAMNAQFAYARGFSGKDVKVGSVDSGLRLNHVKFVNRDPVAITISGTYLNSGYLVPPTRKGAWNAGDAFNVNGAINYDFTKPSAERVNDNHGSHVSGTIAAAKTGDATSMMGVAFNSKYYIANTNGADAAIYGSNMDYNYFKAAYGDLIAQGVRVTNSSWGSPGTTRDTSTLTSLVRNFGKYFLATHARLEPDAKDKTWLDAVVDVTRGTQALQVFAAGNTQYPNVNLRSAVPFFKSDIEANWIAVPALANTAPLTLASFSQHCGLAKYWCVSAPGSGIRSLSAITEATQTTAYANSSGTSMAAPHVTGALGVLMERYPTLSNQAVRTVLLTTSRHLGDGPEDVPNARFGWGVPDMDKAMSGPSQLLGTFEAQIADGATDVWTNPISEAALKQRKMDDQQEIADWPANRDLLQKEKFSIPAITPEVLAGYENALVKLKAIFDLPATPASAADNLRNELLADVTYGKPLLAALEDQNLYPDWRTNATFKTTYDKFINGRDLAAMAAYIQSYAKYNNISVDAGLAAWQARIDQLAAKTDADYVGTLAKTGAGSLTLAANATHTGGTRIDAGSLRTGVETALATSQIAIASGATLDITASGNASVAGIRNGGTVNLADGIAGQTLTVNGPWVGQQGTVKLDLAPAAAAKSAAATTKAAVVPDTIVINGAVSGQTTLSLSGLQNIDPVTLNGLQLIKSTQPVPANSFVLSAPLVINGQTYALQSSQDGGLMLALVTTPPATATAVPSLGTWALGMLSALLAGFAALGARRRRAQG</sequence>
<organism evidence="11 12">
    <name type="scientific">Comamonas odontotermitis</name>
    <dbReference type="NCBI Taxonomy" id="379895"/>
    <lineage>
        <taxon>Bacteria</taxon>
        <taxon>Pseudomonadati</taxon>
        <taxon>Pseudomonadota</taxon>
        <taxon>Betaproteobacteria</taxon>
        <taxon>Burkholderiales</taxon>
        <taxon>Comamonadaceae</taxon>
        <taxon>Comamonas</taxon>
    </lineage>
</organism>
<dbReference type="PROSITE" id="PS00138">
    <property type="entry name" value="SUBTILASE_SER"/>
    <property type="match status" value="1"/>
</dbReference>
<evidence type="ECO:0000259" key="10">
    <source>
        <dbReference type="Pfam" id="PF18203"/>
    </source>
</evidence>
<evidence type="ECO:0000313" key="12">
    <source>
        <dbReference type="Proteomes" id="UP000562492"/>
    </source>
</evidence>
<feature type="chain" id="PRO_5047484272" evidence="8">
    <location>
        <begin position="40"/>
        <end position="843"/>
    </location>
</feature>
<dbReference type="PROSITE" id="PS00137">
    <property type="entry name" value="SUBTILASE_HIS"/>
    <property type="match status" value="1"/>
</dbReference>
<dbReference type="PANTHER" id="PTHR43806:SF11">
    <property type="entry name" value="CEREVISIN-RELATED"/>
    <property type="match status" value="1"/>
</dbReference>
<feature type="transmembrane region" description="Helical" evidence="7">
    <location>
        <begin position="816"/>
        <end position="836"/>
    </location>
</feature>
<feature type="active site" description="Charge relay system" evidence="6">
    <location>
        <position position="373"/>
    </location>
</feature>
<dbReference type="PRINTS" id="PR00723">
    <property type="entry name" value="SUBTILISIN"/>
</dbReference>
<protein>
    <submittedName>
        <fullName evidence="11">Autotransporter-associated beta strand protein</fullName>
    </submittedName>
</protein>
<proteinExistence type="inferred from homology"/>
<dbReference type="SUPFAM" id="SSF52743">
    <property type="entry name" value="Subtilisin-like"/>
    <property type="match status" value="1"/>
</dbReference>
<keyword evidence="2 6" id="KW-0645">Protease</keyword>
<comment type="caution">
    <text evidence="11">The sequence shown here is derived from an EMBL/GenBank/DDBJ whole genome shotgun (WGS) entry which is preliminary data.</text>
</comment>
<feature type="active site" description="Charge relay system" evidence="6">
    <location>
        <position position="96"/>
    </location>
</feature>
<feature type="domain" description="IPTL-CTERM protein sorting" evidence="10">
    <location>
        <begin position="811"/>
        <end position="838"/>
    </location>
</feature>
<dbReference type="RefSeq" id="WP_184704089.1">
    <property type="nucleotide sequence ID" value="NZ_JACHKZ010000001.1"/>
</dbReference>
<keyword evidence="12" id="KW-1185">Reference proteome</keyword>
<evidence type="ECO:0000259" key="9">
    <source>
        <dbReference type="Pfam" id="PF00082"/>
    </source>
</evidence>
<keyword evidence="7" id="KW-0812">Transmembrane</keyword>
<dbReference type="PROSITE" id="PS51892">
    <property type="entry name" value="SUBTILASE"/>
    <property type="match status" value="1"/>
</dbReference>
<keyword evidence="4 6" id="KW-0378">Hydrolase</keyword>
<keyword evidence="7" id="KW-0472">Membrane</keyword>
<dbReference type="PANTHER" id="PTHR43806">
    <property type="entry name" value="PEPTIDASE S8"/>
    <property type="match status" value="1"/>
</dbReference>
<dbReference type="InterPro" id="IPR026442">
    <property type="entry name" value="IPTL_CTERM"/>
</dbReference>
<evidence type="ECO:0000256" key="7">
    <source>
        <dbReference type="SAM" id="Phobius"/>
    </source>
</evidence>
<feature type="domain" description="Peptidase S8/S53" evidence="9">
    <location>
        <begin position="87"/>
        <end position="424"/>
    </location>
</feature>
<dbReference type="InterPro" id="IPR023828">
    <property type="entry name" value="Peptidase_S8_Ser-AS"/>
</dbReference>
<dbReference type="Pfam" id="PF12951">
    <property type="entry name" value="PATR"/>
    <property type="match status" value="1"/>
</dbReference>
<dbReference type="CDD" id="cd04848">
    <property type="entry name" value="Peptidases_S8_Autotransporter_serine_protease_like"/>
    <property type="match status" value="1"/>
</dbReference>
<evidence type="ECO:0000256" key="6">
    <source>
        <dbReference type="PROSITE-ProRule" id="PRU01240"/>
    </source>
</evidence>
<keyword evidence="5 6" id="KW-0720">Serine protease</keyword>
<feature type="active site" description="Charge relay system" evidence="6">
    <location>
        <position position="163"/>
    </location>
</feature>
<feature type="signal peptide" evidence="8">
    <location>
        <begin position="1"/>
        <end position="39"/>
    </location>
</feature>
<dbReference type="InterPro" id="IPR013425">
    <property type="entry name" value="Autotrns_rpt"/>
</dbReference>
<evidence type="ECO:0000256" key="2">
    <source>
        <dbReference type="ARBA" id="ARBA00022670"/>
    </source>
</evidence>
<name>A0ABR6RA52_9BURK</name>
<evidence type="ECO:0000256" key="5">
    <source>
        <dbReference type="ARBA" id="ARBA00022825"/>
    </source>
</evidence>
<dbReference type="InterPro" id="IPR015500">
    <property type="entry name" value="Peptidase_S8_subtilisin-rel"/>
</dbReference>
<dbReference type="EMBL" id="JACHKZ010000001">
    <property type="protein sequence ID" value="MBB6576013.1"/>
    <property type="molecule type" value="Genomic_DNA"/>
</dbReference>
<evidence type="ECO:0000256" key="4">
    <source>
        <dbReference type="ARBA" id="ARBA00022801"/>
    </source>
</evidence>
<keyword evidence="7" id="KW-1133">Transmembrane helix</keyword>
<evidence type="ECO:0000256" key="3">
    <source>
        <dbReference type="ARBA" id="ARBA00022729"/>
    </source>
</evidence>
<dbReference type="InterPro" id="IPR036852">
    <property type="entry name" value="Peptidase_S8/S53_dom_sf"/>
</dbReference>
<dbReference type="Pfam" id="PF18203">
    <property type="entry name" value="IPTL-CTERM"/>
    <property type="match status" value="1"/>
</dbReference>
<evidence type="ECO:0000256" key="8">
    <source>
        <dbReference type="SAM" id="SignalP"/>
    </source>
</evidence>
<evidence type="ECO:0000256" key="1">
    <source>
        <dbReference type="ARBA" id="ARBA00011073"/>
    </source>
</evidence>
<dbReference type="InterPro" id="IPR022398">
    <property type="entry name" value="Peptidase_S8_His-AS"/>
</dbReference>
<dbReference type="InterPro" id="IPR034061">
    <property type="entry name" value="Peptidases_S8_Autotransporter"/>
</dbReference>
<dbReference type="Proteomes" id="UP000562492">
    <property type="component" value="Unassembled WGS sequence"/>
</dbReference>
<gene>
    <name evidence="11" type="ORF">HNP33_000061</name>
</gene>
<dbReference type="InterPro" id="IPR050131">
    <property type="entry name" value="Peptidase_S8_subtilisin-like"/>
</dbReference>
<comment type="similarity">
    <text evidence="1 6">Belongs to the peptidase S8 family.</text>
</comment>
<keyword evidence="3 8" id="KW-0732">Signal</keyword>
<evidence type="ECO:0000313" key="11">
    <source>
        <dbReference type="EMBL" id="MBB6576013.1"/>
    </source>
</evidence>
<dbReference type="NCBIfam" id="TIGR02601">
    <property type="entry name" value="autotrns_rpt"/>
    <property type="match status" value="1"/>
</dbReference>
<accession>A0ABR6RA52</accession>
<dbReference type="NCBIfam" id="TIGR04174">
    <property type="entry name" value="IPTL_CTERM"/>
    <property type="match status" value="1"/>
</dbReference>